<dbReference type="GO" id="GO:0015031">
    <property type="term" value="P:protein transport"/>
    <property type="evidence" value="ECO:0007669"/>
    <property type="project" value="UniProtKB-KW"/>
</dbReference>
<dbReference type="Gene3D" id="2.20.110.10">
    <property type="entry name" value="Histone H3 K4-specific methyltransferase SET7/9 N-terminal domain"/>
    <property type="match status" value="1"/>
</dbReference>
<feature type="signal peptide" evidence="10">
    <location>
        <begin position="1"/>
        <end position="22"/>
    </location>
</feature>
<dbReference type="SUPFAM" id="SSF74653">
    <property type="entry name" value="TolA/TonB C-terminal domain"/>
    <property type="match status" value="1"/>
</dbReference>
<evidence type="ECO:0000256" key="5">
    <source>
        <dbReference type="ARBA" id="ARBA00022519"/>
    </source>
</evidence>
<evidence type="ECO:0000313" key="12">
    <source>
        <dbReference type="EMBL" id="TGE04847.1"/>
    </source>
</evidence>
<dbReference type="InterPro" id="IPR011652">
    <property type="entry name" value="MORN_2"/>
</dbReference>
<evidence type="ECO:0000259" key="11">
    <source>
        <dbReference type="PROSITE" id="PS52015"/>
    </source>
</evidence>
<dbReference type="PANTHER" id="PTHR33446">
    <property type="entry name" value="PROTEIN TONB-RELATED"/>
    <property type="match status" value="1"/>
</dbReference>
<proteinExistence type="inferred from homology"/>
<dbReference type="InterPro" id="IPR006260">
    <property type="entry name" value="TonB/TolA_C"/>
</dbReference>
<keyword evidence="3" id="KW-0813">Transport</keyword>
<sequence length="252" mass="27954">MRISTFLLTVGLLLGLTISAQAQQPGQTLNDFYRQQPNKNTLGFGPGFLFRADTVRAANTVGAVVKKYYPSGQVYEQTAVSDLRKGTLNGEHTRWYENGQVHIQEKYQADELEGEQITYYPSGTVKTRRQYLHGKLIQSAGFAPNGTPQSAPELLLFPEYPGGLLPLLTDIQKRTNYPRPLIRQHVTGKVVVNFLVDAQGRVQQACVRQGVHPQLDAEALRVVNSLQGWTPGRLDGDATDVMFGLPVTFAIR</sequence>
<organism evidence="12 13">
    <name type="scientific">Hymenobacter fodinae</name>
    <dbReference type="NCBI Taxonomy" id="2510796"/>
    <lineage>
        <taxon>Bacteria</taxon>
        <taxon>Pseudomonadati</taxon>
        <taxon>Bacteroidota</taxon>
        <taxon>Cytophagia</taxon>
        <taxon>Cytophagales</taxon>
        <taxon>Hymenobacteraceae</taxon>
        <taxon>Hymenobacter</taxon>
    </lineage>
</organism>
<keyword evidence="4" id="KW-1003">Cell membrane</keyword>
<keyword evidence="13" id="KW-1185">Reference proteome</keyword>
<evidence type="ECO:0000256" key="9">
    <source>
        <dbReference type="ARBA" id="ARBA00023136"/>
    </source>
</evidence>
<dbReference type="SUPFAM" id="SSF82185">
    <property type="entry name" value="Histone H3 K4-specific methyltransferase SET7/9 N-terminal domain"/>
    <property type="match status" value="1"/>
</dbReference>
<dbReference type="Proteomes" id="UP000298337">
    <property type="component" value="Unassembled WGS sequence"/>
</dbReference>
<keyword evidence="10" id="KW-0732">Signal</keyword>
<feature type="chain" id="PRO_5021250788" evidence="10">
    <location>
        <begin position="23"/>
        <end position="252"/>
    </location>
</feature>
<protein>
    <submittedName>
        <fullName evidence="12">TonB family protein</fullName>
    </submittedName>
</protein>
<gene>
    <name evidence="12" type="ORF">EU556_21965</name>
</gene>
<keyword evidence="7" id="KW-0653">Protein transport</keyword>
<dbReference type="AlphaFoldDB" id="A0A4Z0P278"/>
<dbReference type="RefSeq" id="WP_135436306.1">
    <property type="nucleotide sequence ID" value="NZ_SRLA01000005.1"/>
</dbReference>
<keyword evidence="6" id="KW-0812">Transmembrane</keyword>
<dbReference type="InterPro" id="IPR037682">
    <property type="entry name" value="TonB_C"/>
</dbReference>
<dbReference type="Pfam" id="PF03544">
    <property type="entry name" value="TonB_C"/>
    <property type="match status" value="1"/>
</dbReference>
<keyword evidence="5" id="KW-0997">Cell inner membrane</keyword>
<dbReference type="Gene3D" id="3.30.1150.10">
    <property type="match status" value="1"/>
</dbReference>
<dbReference type="OrthoDB" id="9812355at2"/>
<comment type="similarity">
    <text evidence="2">Belongs to the TonB family.</text>
</comment>
<evidence type="ECO:0000256" key="4">
    <source>
        <dbReference type="ARBA" id="ARBA00022475"/>
    </source>
</evidence>
<dbReference type="PANTHER" id="PTHR33446:SF2">
    <property type="entry name" value="PROTEIN TONB"/>
    <property type="match status" value="1"/>
</dbReference>
<evidence type="ECO:0000256" key="3">
    <source>
        <dbReference type="ARBA" id="ARBA00022448"/>
    </source>
</evidence>
<comment type="caution">
    <text evidence="12">The sequence shown here is derived from an EMBL/GenBank/DDBJ whole genome shotgun (WGS) entry which is preliminary data.</text>
</comment>
<evidence type="ECO:0000256" key="8">
    <source>
        <dbReference type="ARBA" id="ARBA00022989"/>
    </source>
</evidence>
<evidence type="ECO:0000313" key="13">
    <source>
        <dbReference type="Proteomes" id="UP000298337"/>
    </source>
</evidence>
<reference evidence="12 13" key="1">
    <citation type="submission" date="2019-04" db="EMBL/GenBank/DDBJ databases">
        <authorList>
            <person name="Feng G."/>
            <person name="Zhang J."/>
            <person name="Zhu H."/>
        </authorList>
    </citation>
    <scope>NUCLEOTIDE SEQUENCE [LARGE SCALE GENOMIC DNA]</scope>
    <source>
        <strain evidence="12 13">92R-1</strain>
    </source>
</reference>
<evidence type="ECO:0000256" key="7">
    <source>
        <dbReference type="ARBA" id="ARBA00022927"/>
    </source>
</evidence>
<dbReference type="GO" id="GO:0055085">
    <property type="term" value="P:transmembrane transport"/>
    <property type="evidence" value="ECO:0007669"/>
    <property type="project" value="InterPro"/>
</dbReference>
<evidence type="ECO:0000256" key="6">
    <source>
        <dbReference type="ARBA" id="ARBA00022692"/>
    </source>
</evidence>
<feature type="domain" description="TonB C-terminal" evidence="11">
    <location>
        <begin position="162"/>
        <end position="252"/>
    </location>
</feature>
<dbReference type="GO" id="GO:0098797">
    <property type="term" value="C:plasma membrane protein complex"/>
    <property type="evidence" value="ECO:0007669"/>
    <property type="project" value="TreeGrafter"/>
</dbReference>
<accession>A0A4Z0P278</accession>
<name>A0A4Z0P278_9BACT</name>
<comment type="subcellular location">
    <subcellularLocation>
        <location evidence="1">Cell inner membrane</location>
        <topology evidence="1">Single-pass membrane protein</topology>
        <orientation evidence="1">Periplasmic side</orientation>
    </subcellularLocation>
</comment>
<evidence type="ECO:0000256" key="10">
    <source>
        <dbReference type="SAM" id="SignalP"/>
    </source>
</evidence>
<evidence type="ECO:0000256" key="1">
    <source>
        <dbReference type="ARBA" id="ARBA00004383"/>
    </source>
</evidence>
<dbReference type="InterPro" id="IPR051045">
    <property type="entry name" value="TonB-dependent_transducer"/>
</dbReference>
<dbReference type="EMBL" id="SRLA01000005">
    <property type="protein sequence ID" value="TGE04847.1"/>
    <property type="molecule type" value="Genomic_DNA"/>
</dbReference>
<evidence type="ECO:0000256" key="2">
    <source>
        <dbReference type="ARBA" id="ARBA00006555"/>
    </source>
</evidence>
<keyword evidence="9" id="KW-0472">Membrane</keyword>
<dbReference type="PROSITE" id="PS52015">
    <property type="entry name" value="TONB_CTD"/>
    <property type="match status" value="1"/>
</dbReference>
<dbReference type="NCBIfam" id="TIGR01352">
    <property type="entry name" value="tonB_Cterm"/>
    <property type="match status" value="1"/>
</dbReference>
<dbReference type="GO" id="GO:0031992">
    <property type="term" value="F:energy transducer activity"/>
    <property type="evidence" value="ECO:0007669"/>
    <property type="project" value="TreeGrafter"/>
</dbReference>
<dbReference type="Pfam" id="PF07661">
    <property type="entry name" value="MORN_2"/>
    <property type="match status" value="3"/>
</dbReference>
<keyword evidence="8" id="KW-1133">Transmembrane helix</keyword>